<feature type="transmembrane region" description="Helical" evidence="1">
    <location>
        <begin position="300"/>
        <end position="323"/>
    </location>
</feature>
<comment type="caution">
    <text evidence="2">The sequence shown here is derived from an EMBL/GenBank/DDBJ whole genome shotgun (WGS) entry which is preliminary data.</text>
</comment>
<evidence type="ECO:0000313" key="3">
    <source>
        <dbReference type="Proteomes" id="UP000252519"/>
    </source>
</evidence>
<keyword evidence="1" id="KW-0812">Transmembrane</keyword>
<keyword evidence="1" id="KW-0472">Membrane</keyword>
<dbReference type="OrthoDB" id="5888946at2759"/>
<organism evidence="2 3">
    <name type="scientific">Ancylostoma caninum</name>
    <name type="common">Dog hookworm</name>
    <dbReference type="NCBI Taxonomy" id="29170"/>
    <lineage>
        <taxon>Eukaryota</taxon>
        <taxon>Metazoa</taxon>
        <taxon>Ecdysozoa</taxon>
        <taxon>Nematoda</taxon>
        <taxon>Chromadorea</taxon>
        <taxon>Rhabditida</taxon>
        <taxon>Rhabditina</taxon>
        <taxon>Rhabditomorpha</taxon>
        <taxon>Strongyloidea</taxon>
        <taxon>Ancylostomatidae</taxon>
        <taxon>Ancylostomatinae</taxon>
        <taxon>Ancylostoma</taxon>
    </lineage>
</organism>
<name>A0A368FUU1_ANCCA</name>
<proteinExistence type="predicted"/>
<evidence type="ECO:0000313" key="2">
    <source>
        <dbReference type="EMBL" id="RCN35956.1"/>
    </source>
</evidence>
<dbReference type="EMBL" id="JOJR01000606">
    <property type="protein sequence ID" value="RCN35956.1"/>
    <property type="molecule type" value="Genomic_DNA"/>
</dbReference>
<gene>
    <name evidence="2" type="ORF">ANCCAN_18164</name>
</gene>
<reference evidence="2 3" key="1">
    <citation type="submission" date="2014-10" db="EMBL/GenBank/DDBJ databases">
        <title>Draft genome of the hookworm Ancylostoma caninum.</title>
        <authorList>
            <person name="Mitreva M."/>
        </authorList>
    </citation>
    <scope>NUCLEOTIDE SEQUENCE [LARGE SCALE GENOMIC DNA]</scope>
    <source>
        <strain evidence="2 3">Baltimore</strain>
    </source>
</reference>
<keyword evidence="3" id="KW-1185">Reference proteome</keyword>
<dbReference type="AlphaFoldDB" id="A0A368FUU1"/>
<sequence length="353" mass="40604">MNTLRNTKKSRASPIPLHVSDYIVKEVLKHEKILIQGGSTRMLFLNEERRQLWHQISVKVFTKFEVSLTPSQVQVHFNNRKKRVLGIHPLEKGYRLYVGSGKQLDVDTTEPVVHFQGADLDIYNYFRSRESQQANSPAGEMCDQNHKGEGPSPFFEAPVSSDSSECSLSVEYAHFDKERSGSRMRKRRVENADAVASSSDEDEYMETLNSHHVSKLHLRRLKAKMLKKQMKLFDGLTNMVAVQTKTLETLLDVAKSIRVEFDHMRKAPSTTNHAPINYPPRTLSDLSQEAMRNPPVVPKFLLFIIVLIIMNLRILYLVNFMIYQRLVRLSIVQYGTSELAFELTYENVQLLHG</sequence>
<protein>
    <submittedName>
        <fullName evidence="2">Uncharacterized protein</fullName>
    </submittedName>
</protein>
<keyword evidence="1" id="KW-1133">Transmembrane helix</keyword>
<dbReference type="Proteomes" id="UP000252519">
    <property type="component" value="Unassembled WGS sequence"/>
</dbReference>
<accession>A0A368FUU1</accession>
<evidence type="ECO:0000256" key="1">
    <source>
        <dbReference type="SAM" id="Phobius"/>
    </source>
</evidence>